<gene>
    <name evidence="3" type="ORF">BT62DRAFT_107869</name>
</gene>
<dbReference type="AlphaFoldDB" id="A0A9P8ASF8"/>
<dbReference type="Proteomes" id="UP000812287">
    <property type="component" value="Unassembled WGS sequence"/>
</dbReference>
<evidence type="ECO:0000313" key="4">
    <source>
        <dbReference type="Proteomes" id="UP000812287"/>
    </source>
</evidence>
<sequence>MSKKKRMDDIMQALGEDDVFAGPSRPKFTSTGKYTLSPVKQEYDVEDGLATPPSSLLRRMTPEAPPSPSRPPVTPSSLLASVASDFSRLAEEIRNLEEQKSASKARASLVDKLETENKTLKESLRKYEKDIEDLKNTIRSLTEAINHGVG</sequence>
<organism evidence="3 4">
    <name type="scientific">Guyanagaster necrorhizus</name>
    <dbReference type="NCBI Taxonomy" id="856835"/>
    <lineage>
        <taxon>Eukaryota</taxon>
        <taxon>Fungi</taxon>
        <taxon>Dikarya</taxon>
        <taxon>Basidiomycota</taxon>
        <taxon>Agaricomycotina</taxon>
        <taxon>Agaricomycetes</taxon>
        <taxon>Agaricomycetidae</taxon>
        <taxon>Agaricales</taxon>
        <taxon>Marasmiineae</taxon>
        <taxon>Physalacriaceae</taxon>
        <taxon>Guyanagaster</taxon>
    </lineage>
</organism>
<dbReference type="GeneID" id="66101707"/>
<dbReference type="RefSeq" id="XP_043039769.1">
    <property type="nucleotide sequence ID" value="XM_043179413.1"/>
</dbReference>
<dbReference type="EMBL" id="MU250534">
    <property type="protein sequence ID" value="KAG7446269.1"/>
    <property type="molecule type" value="Genomic_DNA"/>
</dbReference>
<keyword evidence="1" id="KW-0175">Coiled coil</keyword>
<evidence type="ECO:0000256" key="1">
    <source>
        <dbReference type="SAM" id="Coils"/>
    </source>
</evidence>
<evidence type="ECO:0000256" key="2">
    <source>
        <dbReference type="SAM" id="MobiDB-lite"/>
    </source>
</evidence>
<accession>A0A9P8ASF8</accession>
<protein>
    <submittedName>
        <fullName evidence="3">Uncharacterized protein</fullName>
    </submittedName>
</protein>
<reference evidence="3" key="1">
    <citation type="submission" date="2020-11" db="EMBL/GenBank/DDBJ databases">
        <title>Adaptations for nitrogen fixation in a non-lichenized fungal sporocarp promotes dispersal by wood-feeding termites.</title>
        <authorList>
            <consortium name="DOE Joint Genome Institute"/>
            <person name="Koch R.A."/>
            <person name="Yoon G."/>
            <person name="Arayal U."/>
            <person name="Lail K."/>
            <person name="Amirebrahimi M."/>
            <person name="Labutti K."/>
            <person name="Lipzen A."/>
            <person name="Riley R."/>
            <person name="Barry K."/>
            <person name="Henrissat B."/>
            <person name="Grigoriev I.V."/>
            <person name="Herr J.R."/>
            <person name="Aime M.C."/>
        </authorList>
    </citation>
    <scope>NUCLEOTIDE SEQUENCE</scope>
    <source>
        <strain evidence="3">MCA 3950</strain>
    </source>
</reference>
<evidence type="ECO:0000313" key="3">
    <source>
        <dbReference type="EMBL" id="KAG7446269.1"/>
    </source>
</evidence>
<feature type="region of interest" description="Disordered" evidence="2">
    <location>
        <begin position="44"/>
        <end position="77"/>
    </location>
</feature>
<proteinExistence type="predicted"/>
<name>A0A9P8ASF8_9AGAR</name>
<dbReference type="SUPFAM" id="SSF161270">
    <property type="entry name" value="PspA lactotransferrin-binding region"/>
    <property type="match status" value="1"/>
</dbReference>
<comment type="caution">
    <text evidence="3">The sequence shown here is derived from an EMBL/GenBank/DDBJ whole genome shotgun (WGS) entry which is preliminary data.</text>
</comment>
<feature type="coiled-coil region" evidence="1">
    <location>
        <begin position="79"/>
        <end position="144"/>
    </location>
</feature>
<dbReference type="OrthoDB" id="2903405at2759"/>
<keyword evidence="4" id="KW-1185">Reference proteome</keyword>
<feature type="compositionally biased region" description="Pro residues" evidence="2">
    <location>
        <begin position="63"/>
        <end position="74"/>
    </location>
</feature>